<evidence type="ECO:0000313" key="3">
    <source>
        <dbReference type="Proteomes" id="UP000515703"/>
    </source>
</evidence>
<dbReference type="Proteomes" id="UP000515703">
    <property type="component" value="Chromosome"/>
</dbReference>
<reference evidence="2 3" key="1">
    <citation type="submission" date="2020-08" db="EMBL/GenBank/DDBJ databases">
        <title>Draft genome sequencing of an Anaerocolumna strain isolated from anoxic soil subjected to BSD treatment.</title>
        <authorList>
            <person name="Uek A."/>
            <person name="Tonouchi A."/>
        </authorList>
    </citation>
    <scope>NUCLEOTIDE SEQUENCE [LARGE SCALE GENOMIC DNA]</scope>
    <source>
        <strain evidence="2 3">CTTW</strain>
    </source>
</reference>
<accession>A0A7I8DLF6</accession>
<reference evidence="2 3" key="2">
    <citation type="submission" date="2020-08" db="EMBL/GenBank/DDBJ databases">
        <authorList>
            <person name="Ueki A."/>
            <person name="Tonouchi A."/>
        </authorList>
    </citation>
    <scope>NUCLEOTIDE SEQUENCE [LARGE SCALE GENOMIC DNA]</scope>
    <source>
        <strain evidence="2 3">CTTW</strain>
    </source>
</reference>
<sequence>MFLFKKRPGSRKVIDGGRTIKLKNESDSLSYRIGNLQRVGSRSSQEDSFALVNALDVNEIAQNGFFAIVADGMGGMREGKLVSEAAVEDFVQAFHSMDKNGNIPEQMADNVRLVNKALYRQFDGDGGTTAVCILLYQGKAFWTSVGDSSIYLRRDGGLYRLNQAHTYQNELFLKEIYKDTIDKKAIENNPDGVRLSEFLGNSRLDAIDYNRKPLNLRNQDVILLCSDGISSYLDEAVINNALVHPPEKACELLQSALEVQSHRNQDNYTALIISCLK</sequence>
<dbReference type="SUPFAM" id="SSF81606">
    <property type="entry name" value="PP2C-like"/>
    <property type="match status" value="1"/>
</dbReference>
<evidence type="ECO:0000313" key="2">
    <source>
        <dbReference type="EMBL" id="BCJ99209.1"/>
    </source>
</evidence>
<dbReference type="EMBL" id="AP023368">
    <property type="protein sequence ID" value="BCJ99209.1"/>
    <property type="molecule type" value="Genomic_DNA"/>
</dbReference>
<dbReference type="AlphaFoldDB" id="A0A7I8DLF6"/>
<dbReference type="Gene3D" id="3.60.40.10">
    <property type="entry name" value="PPM-type phosphatase domain"/>
    <property type="match status" value="1"/>
</dbReference>
<dbReference type="InterPro" id="IPR001932">
    <property type="entry name" value="PPM-type_phosphatase-like_dom"/>
</dbReference>
<dbReference type="SMART" id="SM00331">
    <property type="entry name" value="PP2C_SIG"/>
    <property type="match status" value="1"/>
</dbReference>
<dbReference type="CDD" id="cd00143">
    <property type="entry name" value="PP2Cc"/>
    <property type="match status" value="1"/>
</dbReference>
<dbReference type="PROSITE" id="PS51746">
    <property type="entry name" value="PPM_2"/>
    <property type="match status" value="1"/>
</dbReference>
<gene>
    <name evidence="2" type="ORF">bsdcttw_22500</name>
</gene>
<organism evidence="2 3">
    <name type="scientific">Anaerocolumna chitinilytica</name>
    <dbReference type="NCBI Taxonomy" id="1727145"/>
    <lineage>
        <taxon>Bacteria</taxon>
        <taxon>Bacillati</taxon>
        <taxon>Bacillota</taxon>
        <taxon>Clostridia</taxon>
        <taxon>Lachnospirales</taxon>
        <taxon>Lachnospiraceae</taxon>
        <taxon>Anaerocolumna</taxon>
    </lineage>
</organism>
<name>A0A7I8DLF6_9FIRM</name>
<dbReference type="Pfam" id="PF13672">
    <property type="entry name" value="PP2C_2"/>
    <property type="match status" value="1"/>
</dbReference>
<protein>
    <recommendedName>
        <fullName evidence="1">PPM-type phosphatase domain-containing protein</fullName>
    </recommendedName>
</protein>
<dbReference type="SMART" id="SM00332">
    <property type="entry name" value="PP2Cc"/>
    <property type="match status" value="1"/>
</dbReference>
<dbReference type="InterPro" id="IPR036457">
    <property type="entry name" value="PPM-type-like_dom_sf"/>
</dbReference>
<evidence type="ECO:0000259" key="1">
    <source>
        <dbReference type="PROSITE" id="PS51746"/>
    </source>
</evidence>
<dbReference type="RefSeq" id="WP_185259481.1">
    <property type="nucleotide sequence ID" value="NZ_AP023368.1"/>
</dbReference>
<dbReference type="KEGG" id="acht:bsdcttw_22500"/>
<keyword evidence="3" id="KW-1185">Reference proteome</keyword>
<proteinExistence type="predicted"/>
<feature type="domain" description="PPM-type phosphatase" evidence="1">
    <location>
        <begin position="30"/>
        <end position="275"/>
    </location>
</feature>